<keyword evidence="5" id="KW-0949">S-adenosyl-L-methionine</keyword>
<feature type="compositionally biased region" description="Basic residues" evidence="8">
    <location>
        <begin position="1183"/>
        <end position="1194"/>
    </location>
</feature>
<dbReference type="RefSeq" id="XP_028542477.1">
    <property type="nucleotide sequence ID" value="XM_028686676.1"/>
</dbReference>
<dbReference type="GO" id="GO:0008175">
    <property type="term" value="F:tRNA methyltransferase activity"/>
    <property type="evidence" value="ECO:0007669"/>
    <property type="project" value="TreeGrafter"/>
</dbReference>
<evidence type="ECO:0000256" key="6">
    <source>
        <dbReference type="ARBA" id="ARBA00022694"/>
    </source>
</evidence>
<gene>
    <name evidence="10" type="ORF">PGO_060320</name>
</gene>
<dbReference type="GO" id="GO:0005737">
    <property type="term" value="C:cytoplasm"/>
    <property type="evidence" value="ECO:0007669"/>
    <property type="project" value="TreeGrafter"/>
</dbReference>
<dbReference type="InterPro" id="IPR011043">
    <property type="entry name" value="Gal_Oxase/kelch_b-propeller"/>
</dbReference>
<dbReference type="UniPathway" id="UPA00375"/>
<comment type="pathway">
    <text evidence="1">tRNA modification; wybutosine-tRNA(Phe) biosynthesis.</text>
</comment>
<dbReference type="Pfam" id="PF02676">
    <property type="entry name" value="TYW3"/>
    <property type="match status" value="1"/>
</dbReference>
<dbReference type="SUPFAM" id="SSF53335">
    <property type="entry name" value="S-adenosyl-L-methionine-dependent methyltransferases"/>
    <property type="match status" value="1"/>
</dbReference>
<feature type="domain" description="SAM-dependent methyltransferase TRM5/TYW2-type" evidence="9">
    <location>
        <begin position="1397"/>
        <end position="1784"/>
    </location>
</feature>
<dbReference type="Pfam" id="PF02475">
    <property type="entry name" value="TRM5-TYW2_MTfase"/>
    <property type="match status" value="1"/>
</dbReference>
<dbReference type="Gene3D" id="3.40.50.150">
    <property type="entry name" value="Vaccinia Virus protein VP39"/>
    <property type="match status" value="2"/>
</dbReference>
<evidence type="ECO:0000256" key="2">
    <source>
        <dbReference type="ARBA" id="ARBA00012750"/>
    </source>
</evidence>
<dbReference type="Gene3D" id="3.30.1960.10">
    <property type="entry name" value="tRNA wybutosine-synthesizing-like"/>
    <property type="match status" value="2"/>
</dbReference>
<evidence type="ECO:0000313" key="11">
    <source>
        <dbReference type="Proteomes" id="UP000195521"/>
    </source>
</evidence>
<dbReference type="Proteomes" id="UP000195521">
    <property type="component" value="Unassembled WGS sequence"/>
</dbReference>
<dbReference type="InterPro" id="IPR056743">
    <property type="entry name" value="TRM5-TYW2-like_MTfase"/>
</dbReference>
<keyword evidence="11" id="KW-1185">Reference proteome</keyword>
<sequence>MKSFLKNKKNVEKVINSENDLEKYAHIYDSCENDICNIYVNIYEGYKKGMGANKEDVFECPRRMEAKIQSIIEKKNVNDVSNDKSIKKSIDVLIYPCIYEINKNKNYLTRSCCSGRVIIFEEVNEKKCRKSWLNKKFDIENVSNDEIKKRIEKDDFISYLKKIYDEESENYKSGKGKYSNYEHVHNLDDEKNREDIELVRKRKGEKIHRKKVHIFYTNHMHQNLEHDTNFVKNILTKEVLSKKEVKTACMDGENGDTNKIINNSENRKSNRVKKVEFRSSEEDIEHWMKYNDDLTQSTREEIKQEHMRRIYIKFEPFIIHVKCVDFISALKLLKVAQIAGLKQSGILNFNKYSVTVAIRGSMRLEHLMTKGFTFEREEIKKLLRICNEKMSLNLKQLVTFYHCYSEYMKSSSNWENIDQHLVSKKMVECYQPSDEQKGEKYELNRMEKRNLTFSGRNEEKKPPPGLSSLEVINNFESRERYWKNNKIEVKKRQKREIDLNTYNVELSVEGYVINKFPKMEGKQLLKWKLLTTKEDLENFFVWGHDMFMHKSKIYIFGGFAKGVRNSNLKIYDVDKKELRTYETELPALSYHSFFQLDDNYACIFGGRKNPRNCTNDVWLYDIRRNVWTLANWSGKGVPCRMCSNCINHMSEGMTSGMQQGKDSNLEDGLCTEFLRENCTSKAQMCTCNGDSVPNGRYRHACVFVRRYKKKQKDVYEFYMYGGVKENNEILNDIWKGKLTVRDEVFVDKRGRKVFIEWQRKHTLHEKTKQKQQLYVKNHTMVYNKKRKLIYIIGGCYNYSGEGREREVDAITIDYMKTEGDMNLLHLNRLYTYDVKKDIFFFMTCTSSCGDNDEVAYPLNRFSHATCLINYNNFVLMGGLNMDRTLNDIWIFRMKEKKWYHVGFFPFQSMYVRGKVASQNGCLYVIGGGCTVFTFGSFFDLPVYADCRAVLLALTQEGQEVEVVEDVEVEVVEDVEVEVVEDVEVEVVEDVEVEVVEDVEVEVVEEVEGVEDVEVEEMEDVEKVSGLACVDPLKGHGVPSKENKLCNSYSHAKWKRVTHERNETGSIKEQDISCRREMCPLGKRVSNELYLIVKERTCVKDVKTFLESIKIYDKNRKIEIFKEELLNGNIVDAFLIPILKKIESLKKFEQIRQNISLCKVHLTEEGQIYYARQSGEKKENEQKKTRKRKKQSKKRSLKECFTGLLTKFVNKKIKNYVSASERKQILRASTKYEIVGNILIFHYMHLEPIVRLYRTFRRRNREENKTQEHYSKNNVKGKKFSTLNYTNMKILMRKCKERQFLEEVDKFWIDVKNTFNRFRGKPAKMHKQDQYPSSEKHHERQGKTRGWRENNDTVCKFANLVKRLTALGRRKLQWEKKSSHEEGGKKKRTRIKLADRNSRKIGRRRVKIDQLAKMKKWSKELYVINEERKNKKRGAKIKSIAIYEKIQGAKRKNKIHLVYGKNVKTIHRENNVMYKLNLKKCMFCLGNGTEKERMKNLYKDESNMVVSKENVVDLFCGAGYFTLPLLKFVGNEKINEYYACDINEDSLKLLRESIRLNKIKKNNLHILRMNSFLKTKNVKLVKKCHRILLGLLPHSKDAWQNAFHMIDDKVGGVLHIHGTGENTFLDQFFTRFRTYDYVKKPKVVNIVAVKHFPFAQLAHKGEAGVDEAGEEGEADEVTRSRVTTYGDLLSPPSHSGTIGGYHTNCKNGITGKLRNKSKDFSSYTGNNIPVNLYFAQFVLYEIFKLALNDYFVHKTNWNISILHVERVKSYAPHIYHYVVDVRCTPEFV</sequence>
<feature type="compositionally biased region" description="Basic and acidic residues" evidence="8">
    <location>
        <begin position="1173"/>
        <end position="1182"/>
    </location>
</feature>
<comment type="catalytic activity">
    <reaction evidence="7">
        <text>4-demethyl-7-[(3S)-3-amino-3-carboxypropyl]wyosine(37) in tRNA(Phe) + S-adenosyl-L-methionine = 7-[(3S)-3-amino-3-carboxypropyl]wyosine(37) in tRNA(Phe) + S-adenosyl-L-homocysteine + H(+)</text>
        <dbReference type="Rhea" id="RHEA:36635"/>
        <dbReference type="Rhea" id="RHEA-COMP:10378"/>
        <dbReference type="Rhea" id="RHEA-COMP:10379"/>
        <dbReference type="ChEBI" id="CHEBI:15378"/>
        <dbReference type="ChEBI" id="CHEBI:57856"/>
        <dbReference type="ChEBI" id="CHEBI:59789"/>
        <dbReference type="ChEBI" id="CHEBI:73543"/>
        <dbReference type="ChEBI" id="CHEBI:73550"/>
        <dbReference type="EC" id="2.1.1.282"/>
    </reaction>
</comment>
<dbReference type="GeneID" id="39746600"/>
<dbReference type="InterPro" id="IPR036602">
    <property type="entry name" value="tRNA_yW-synthesising-like_sf"/>
</dbReference>
<dbReference type="PANTHER" id="PTHR23245:SF31">
    <property type="entry name" value="TRNA WYBUTOSINE-SYNTHESIZING PROTEIN 3 HOMOLOG"/>
    <property type="match status" value="1"/>
</dbReference>
<dbReference type="InterPro" id="IPR029063">
    <property type="entry name" value="SAM-dependent_MTases_sf"/>
</dbReference>
<evidence type="ECO:0000256" key="8">
    <source>
        <dbReference type="SAM" id="MobiDB-lite"/>
    </source>
</evidence>
<evidence type="ECO:0000256" key="5">
    <source>
        <dbReference type="ARBA" id="ARBA00022691"/>
    </source>
</evidence>
<evidence type="ECO:0000256" key="7">
    <source>
        <dbReference type="ARBA" id="ARBA00049202"/>
    </source>
</evidence>
<dbReference type="SUPFAM" id="SSF111278">
    <property type="entry name" value="SSo0622-like"/>
    <property type="match status" value="1"/>
</dbReference>
<dbReference type="Gene3D" id="2.120.10.80">
    <property type="entry name" value="Kelch-type beta propeller"/>
    <property type="match status" value="2"/>
</dbReference>
<dbReference type="InterPro" id="IPR003827">
    <property type="entry name" value="tRNA_yW-synthesising"/>
</dbReference>
<proteinExistence type="predicted"/>
<evidence type="ECO:0000256" key="1">
    <source>
        <dbReference type="ARBA" id="ARBA00004797"/>
    </source>
</evidence>
<dbReference type="EC" id="2.1.1.282" evidence="2"/>
<dbReference type="GO" id="GO:0031591">
    <property type="term" value="P:wybutosine biosynthetic process"/>
    <property type="evidence" value="ECO:0007669"/>
    <property type="project" value="TreeGrafter"/>
</dbReference>
<organism evidence="10 11">
    <name type="scientific">Plasmodium gonderi</name>
    <dbReference type="NCBI Taxonomy" id="77519"/>
    <lineage>
        <taxon>Eukaryota</taxon>
        <taxon>Sar</taxon>
        <taxon>Alveolata</taxon>
        <taxon>Apicomplexa</taxon>
        <taxon>Aconoidasida</taxon>
        <taxon>Haemosporida</taxon>
        <taxon>Plasmodiidae</taxon>
        <taxon>Plasmodium</taxon>
        <taxon>Plasmodium (Plasmodium)</taxon>
    </lineage>
</organism>
<dbReference type="InterPro" id="IPR030382">
    <property type="entry name" value="MeTrfase_TRM5/TYW2"/>
</dbReference>
<feature type="compositionally biased region" description="Basic and acidic residues" evidence="8">
    <location>
        <begin position="1325"/>
        <end position="1347"/>
    </location>
</feature>
<accession>A0A1Y1JDZ1</accession>
<dbReference type="PROSITE" id="PS51684">
    <property type="entry name" value="SAM_MT_TRM5_TYW2"/>
    <property type="match status" value="1"/>
</dbReference>
<name>A0A1Y1JDZ1_PLAGO</name>
<feature type="region of interest" description="Disordered" evidence="8">
    <location>
        <begin position="1172"/>
        <end position="1194"/>
    </location>
</feature>
<keyword evidence="6" id="KW-0819">tRNA processing</keyword>
<keyword evidence="3" id="KW-0489">Methyltransferase</keyword>
<dbReference type="CDD" id="cd02440">
    <property type="entry name" value="AdoMet_MTases"/>
    <property type="match status" value="1"/>
</dbReference>
<protein>
    <recommendedName>
        <fullName evidence="2">tRNA(Phe) 7-[(3-amino-3-carboxypropyl)-4-demethylwyosine(37)-N(4)]-methyltransferase</fullName>
        <ecNumber evidence="2">2.1.1.282</ecNumber>
    </recommendedName>
</protein>
<dbReference type="SUPFAM" id="SSF50965">
    <property type="entry name" value="Galactose oxidase, central domain"/>
    <property type="match status" value="1"/>
</dbReference>
<dbReference type="EMBL" id="BDQF01000007">
    <property type="protein sequence ID" value="GAW79888.1"/>
    <property type="molecule type" value="Genomic_DNA"/>
</dbReference>
<evidence type="ECO:0000259" key="9">
    <source>
        <dbReference type="PROSITE" id="PS51684"/>
    </source>
</evidence>
<dbReference type="PANTHER" id="PTHR23245">
    <property type="entry name" value="TRNA METHYLTRANSFERASE"/>
    <property type="match status" value="1"/>
</dbReference>
<reference evidence="11" key="1">
    <citation type="submission" date="2017-04" db="EMBL/GenBank/DDBJ databases">
        <title>Plasmodium gonderi genome.</title>
        <authorList>
            <person name="Arisue N."/>
            <person name="Honma H."/>
            <person name="Kawai S."/>
            <person name="Tougan T."/>
            <person name="Tanabe K."/>
            <person name="Horii T."/>
        </authorList>
    </citation>
    <scope>NUCLEOTIDE SEQUENCE [LARGE SCALE GENOMIC DNA]</scope>
    <source>
        <strain evidence="11">ATCC 30045</strain>
    </source>
</reference>
<feature type="region of interest" description="Disordered" evidence="8">
    <location>
        <begin position="1322"/>
        <end position="1347"/>
    </location>
</feature>
<dbReference type="OMA" id="PCIYEIN"/>
<dbReference type="InterPro" id="IPR015915">
    <property type="entry name" value="Kelch-typ_b-propeller"/>
</dbReference>
<dbReference type="OrthoDB" id="408788at2759"/>
<keyword evidence="4" id="KW-0808">Transferase</keyword>
<dbReference type="GO" id="GO:0030488">
    <property type="term" value="P:tRNA methylation"/>
    <property type="evidence" value="ECO:0007669"/>
    <property type="project" value="TreeGrafter"/>
</dbReference>
<evidence type="ECO:0000256" key="3">
    <source>
        <dbReference type="ARBA" id="ARBA00022603"/>
    </source>
</evidence>
<evidence type="ECO:0000313" key="10">
    <source>
        <dbReference type="EMBL" id="GAW79888.1"/>
    </source>
</evidence>
<dbReference type="Pfam" id="PF24681">
    <property type="entry name" value="Kelch_KLHDC2_KLHL20_DRC7"/>
    <property type="match status" value="1"/>
</dbReference>
<evidence type="ECO:0000256" key="4">
    <source>
        <dbReference type="ARBA" id="ARBA00022679"/>
    </source>
</evidence>
<comment type="caution">
    <text evidence="10">The sequence shown here is derived from an EMBL/GenBank/DDBJ whole genome shotgun (WGS) entry which is preliminary data.</text>
</comment>